<feature type="transmembrane region" description="Helical" evidence="1">
    <location>
        <begin position="335"/>
        <end position="355"/>
    </location>
</feature>
<dbReference type="Proteomes" id="UP000199413">
    <property type="component" value="Unassembled WGS sequence"/>
</dbReference>
<evidence type="ECO:0000313" key="3">
    <source>
        <dbReference type="Proteomes" id="UP000199413"/>
    </source>
</evidence>
<dbReference type="PANTHER" id="PTHR36840">
    <property type="entry name" value="BLL5714 PROTEIN"/>
    <property type="match status" value="1"/>
</dbReference>
<feature type="transmembrane region" description="Helical" evidence="1">
    <location>
        <begin position="308"/>
        <end position="328"/>
    </location>
</feature>
<dbReference type="AlphaFoldDB" id="A0A1C6R8Z5"/>
<dbReference type="EMBL" id="FMHV01000002">
    <property type="protein sequence ID" value="SCL13568.1"/>
    <property type="molecule type" value="Genomic_DNA"/>
</dbReference>
<feature type="transmembrane region" description="Helical" evidence="1">
    <location>
        <begin position="140"/>
        <end position="161"/>
    </location>
</feature>
<feature type="transmembrane region" description="Helical" evidence="1">
    <location>
        <begin position="52"/>
        <end position="73"/>
    </location>
</feature>
<accession>A0A1C6R8Z5</accession>
<protein>
    <submittedName>
        <fullName evidence="2">Low temperature requirement protein LtrA</fullName>
    </submittedName>
</protein>
<organism evidence="2 3">
    <name type="scientific">Micromonospora rhizosphaerae</name>
    <dbReference type="NCBI Taxonomy" id="568872"/>
    <lineage>
        <taxon>Bacteria</taxon>
        <taxon>Bacillati</taxon>
        <taxon>Actinomycetota</taxon>
        <taxon>Actinomycetes</taxon>
        <taxon>Micromonosporales</taxon>
        <taxon>Micromonosporaceae</taxon>
        <taxon>Micromonospora</taxon>
    </lineage>
</organism>
<reference evidence="3" key="1">
    <citation type="submission" date="2016-06" db="EMBL/GenBank/DDBJ databases">
        <authorList>
            <person name="Varghese N."/>
            <person name="Submissions Spin"/>
        </authorList>
    </citation>
    <scope>NUCLEOTIDE SEQUENCE [LARGE SCALE GENOMIC DNA]</scope>
    <source>
        <strain evidence="3">DSM 45431</strain>
    </source>
</reference>
<keyword evidence="1" id="KW-0812">Transmembrane</keyword>
<feature type="transmembrane region" description="Helical" evidence="1">
    <location>
        <begin position="231"/>
        <end position="254"/>
    </location>
</feature>
<keyword evidence="1" id="KW-1133">Transmembrane helix</keyword>
<feature type="transmembrane region" description="Helical" evidence="1">
    <location>
        <begin position="85"/>
        <end position="106"/>
    </location>
</feature>
<keyword evidence="3" id="KW-1185">Reference proteome</keyword>
<feature type="transmembrane region" description="Helical" evidence="1">
    <location>
        <begin position="167"/>
        <end position="189"/>
    </location>
</feature>
<feature type="transmembrane region" description="Helical" evidence="1">
    <location>
        <begin position="275"/>
        <end position="296"/>
    </location>
</feature>
<sequence length="387" mass="41501">MEGRRARRRSLIHGYGAARRSSWLELFFDLVFVVAVFRLGQLLVDDPSLRGVLIFAGLLSTIWWLWFSFSYFADLFDDDRPPSRLVQLTAMLGVLVLAASLSGGVADDADRFAVTYGLLLALLTAMYGVVGWIDVEARDFCWWNAVGFLSGAVLWFGSLLAPAPGRYWVWGVALVVNSLVSGPLAYGWVRRAPTQTSHMPERFGLFTIVVLGEAVLAVANGIDATGWRPVAVAIGVGGFVIASGVWWVYFIATFDREAGNRVLRAGRRAVIRSYLYAYGHLLVYGSIVAAAVAVELAAQESAHHGHGVAGRLLGGAQLVMMGSCVVIYRGIGVSVSQRVAVAQAGLALVALVVAFGGLPPLLAVLLSAAAWVVLAAVEQADASARHR</sequence>
<keyword evidence="1" id="KW-0472">Membrane</keyword>
<feature type="transmembrane region" description="Helical" evidence="1">
    <location>
        <begin position="21"/>
        <end position="40"/>
    </location>
</feature>
<dbReference type="Pfam" id="PF06772">
    <property type="entry name" value="LtrA"/>
    <property type="match status" value="1"/>
</dbReference>
<feature type="transmembrane region" description="Helical" evidence="1">
    <location>
        <begin position="112"/>
        <end position="133"/>
    </location>
</feature>
<feature type="transmembrane region" description="Helical" evidence="1">
    <location>
        <begin position="201"/>
        <end position="219"/>
    </location>
</feature>
<gene>
    <name evidence="2" type="ORF">GA0070624_0174</name>
</gene>
<name>A0A1C6R8Z5_9ACTN</name>
<evidence type="ECO:0000313" key="2">
    <source>
        <dbReference type="EMBL" id="SCL13568.1"/>
    </source>
</evidence>
<dbReference type="InterPro" id="IPR010640">
    <property type="entry name" value="Low_temperature_requirement_A"/>
</dbReference>
<proteinExistence type="predicted"/>
<dbReference type="PANTHER" id="PTHR36840:SF1">
    <property type="entry name" value="BLL5714 PROTEIN"/>
    <property type="match status" value="1"/>
</dbReference>
<dbReference type="OrthoDB" id="7698234at2"/>
<evidence type="ECO:0000256" key="1">
    <source>
        <dbReference type="SAM" id="Phobius"/>
    </source>
</evidence>
<dbReference type="RefSeq" id="WP_091335719.1">
    <property type="nucleotide sequence ID" value="NZ_FMHV01000002.1"/>
</dbReference>